<feature type="transmembrane region" description="Helical" evidence="2">
    <location>
        <begin position="120"/>
        <end position="140"/>
    </location>
</feature>
<name>A0A972JJT6_9GAMM</name>
<dbReference type="RefSeq" id="WP_169564198.1">
    <property type="nucleotide sequence ID" value="NZ_JAAXYH010000006.1"/>
</dbReference>
<organism evidence="4 5">
    <name type="scientific">Shewanella salipaludis</name>
    <dbReference type="NCBI Taxonomy" id="2723052"/>
    <lineage>
        <taxon>Bacteria</taxon>
        <taxon>Pseudomonadati</taxon>
        <taxon>Pseudomonadota</taxon>
        <taxon>Gammaproteobacteria</taxon>
        <taxon>Alteromonadales</taxon>
        <taxon>Shewanellaceae</taxon>
        <taxon>Shewanella</taxon>
    </lineage>
</organism>
<dbReference type="PANTHER" id="PTHR34475">
    <property type="match status" value="1"/>
</dbReference>
<evidence type="ECO:0000259" key="3">
    <source>
        <dbReference type="Pfam" id="PF13464"/>
    </source>
</evidence>
<sequence>MTDKHTDVHKDDAQDKDSAQQITLGQLLKTARENKGLSIDDVAFKLNLRPCMVRDIEADNFANISSPTYVRGYAKNFARLVEADKQELEACLQRQAPQVTEPVMQSFSRKTTHEARDSRLMLVTYLVIFALLALLVLWWVQKSSLTTDIDFSKPTMEEIAAAEQAKAREASFSALEASSEMHSGQGGTLAITTEPIATDPITAEPDTAVSLVSAPVTQRQTPRNPALADDGQASQHVQDSAHAIGEPEAQDNSASQAETASTLTIVLSGDCWLNIKDASGKTLVDGVKSPSDELKLSGRAPFKVILGAPQTAIMHFNGQSVSLAAFPAGRVARLTLPQTE</sequence>
<dbReference type="AlphaFoldDB" id="A0A972JJT6"/>
<dbReference type="GO" id="GO:0003677">
    <property type="term" value="F:DNA binding"/>
    <property type="evidence" value="ECO:0007669"/>
    <property type="project" value="InterPro"/>
</dbReference>
<dbReference type="CDD" id="cd00093">
    <property type="entry name" value="HTH_XRE"/>
    <property type="match status" value="1"/>
</dbReference>
<keyword evidence="2" id="KW-0472">Membrane</keyword>
<dbReference type="Pfam" id="PF13464">
    <property type="entry name" value="RodZ_C"/>
    <property type="match status" value="1"/>
</dbReference>
<evidence type="ECO:0000313" key="4">
    <source>
        <dbReference type="EMBL" id="NMH65495.1"/>
    </source>
</evidence>
<comment type="caution">
    <text evidence="4">The sequence shown here is derived from an EMBL/GenBank/DDBJ whole genome shotgun (WGS) entry which is preliminary data.</text>
</comment>
<protein>
    <submittedName>
        <fullName evidence="4">DUF4115 domain-containing protein</fullName>
    </submittedName>
</protein>
<evidence type="ECO:0000256" key="1">
    <source>
        <dbReference type="SAM" id="MobiDB-lite"/>
    </source>
</evidence>
<accession>A0A972JJT6</accession>
<evidence type="ECO:0000313" key="5">
    <source>
        <dbReference type="Proteomes" id="UP000737113"/>
    </source>
</evidence>
<keyword evidence="2" id="KW-1133">Transmembrane helix</keyword>
<keyword evidence="5" id="KW-1185">Reference proteome</keyword>
<dbReference type="Proteomes" id="UP000737113">
    <property type="component" value="Unassembled WGS sequence"/>
</dbReference>
<dbReference type="PANTHER" id="PTHR34475:SF1">
    <property type="entry name" value="CYTOSKELETON PROTEIN RODZ"/>
    <property type="match status" value="1"/>
</dbReference>
<dbReference type="InterPro" id="IPR001387">
    <property type="entry name" value="Cro/C1-type_HTH"/>
</dbReference>
<evidence type="ECO:0000256" key="2">
    <source>
        <dbReference type="SAM" id="Phobius"/>
    </source>
</evidence>
<dbReference type="InterPro" id="IPR025194">
    <property type="entry name" value="RodZ-like_C"/>
</dbReference>
<dbReference type="Gene3D" id="1.10.260.40">
    <property type="entry name" value="lambda repressor-like DNA-binding domains"/>
    <property type="match status" value="1"/>
</dbReference>
<dbReference type="InterPro" id="IPR050400">
    <property type="entry name" value="Bact_Cytoskel_RodZ"/>
</dbReference>
<dbReference type="Pfam" id="PF13413">
    <property type="entry name" value="HTH_25"/>
    <property type="match status" value="1"/>
</dbReference>
<proteinExistence type="predicted"/>
<feature type="domain" description="Cytoskeleton protein RodZ-like C-terminal" evidence="3">
    <location>
        <begin position="265"/>
        <end position="335"/>
    </location>
</feature>
<dbReference type="SUPFAM" id="SSF47413">
    <property type="entry name" value="lambda repressor-like DNA-binding domains"/>
    <property type="match status" value="1"/>
</dbReference>
<feature type="region of interest" description="Disordered" evidence="1">
    <location>
        <begin position="214"/>
        <end position="240"/>
    </location>
</feature>
<dbReference type="EMBL" id="JAAXYH010000006">
    <property type="protein sequence ID" value="NMH65495.1"/>
    <property type="molecule type" value="Genomic_DNA"/>
</dbReference>
<gene>
    <name evidence="4" type="ORF">HC757_09960</name>
</gene>
<dbReference type="InterPro" id="IPR010982">
    <property type="entry name" value="Lambda_DNA-bd_dom_sf"/>
</dbReference>
<reference evidence="4" key="1">
    <citation type="submission" date="2020-04" db="EMBL/GenBank/DDBJ databases">
        <title>Description of Shewanella salipaludis sp. nov., isolated from a salt marsh.</title>
        <authorList>
            <person name="Park S."/>
            <person name="Yoon J.-H."/>
        </authorList>
    </citation>
    <scope>NUCLEOTIDE SEQUENCE</scope>
    <source>
        <strain evidence="4">SHSM-M6</strain>
    </source>
</reference>
<keyword evidence="2" id="KW-0812">Transmembrane</keyword>